<feature type="binding site" evidence="11">
    <location>
        <position position="52"/>
    </location>
    <ligand>
        <name>NADP(+)</name>
        <dbReference type="ChEBI" id="CHEBI:58349"/>
    </ligand>
</feature>
<keyword evidence="8 11" id="KW-0560">Oxidoreductase</keyword>
<dbReference type="GO" id="GO:0050661">
    <property type="term" value="F:NADP binding"/>
    <property type="evidence" value="ECO:0007669"/>
    <property type="project" value="InterPro"/>
</dbReference>
<feature type="binding site" evidence="11">
    <location>
        <begin position="24"/>
        <end position="27"/>
    </location>
    <ligand>
        <name>NADP(+)</name>
        <dbReference type="ChEBI" id="CHEBI:58349"/>
    </ligand>
</feature>
<comment type="pathway">
    <text evidence="1 11">Amino-acid biosynthesis; L-valine biosynthesis; L-valine from pyruvate: step 2/4.</text>
</comment>
<dbReference type="PANTHER" id="PTHR21371">
    <property type="entry name" value="KETOL-ACID REDUCTOISOMERASE, MITOCHONDRIAL"/>
    <property type="match status" value="1"/>
</dbReference>
<dbReference type="Pfam" id="PF07991">
    <property type="entry name" value="KARI_N"/>
    <property type="match status" value="1"/>
</dbReference>
<dbReference type="EMBL" id="UFYA01000001">
    <property type="protein sequence ID" value="STD05237.1"/>
    <property type="molecule type" value="Genomic_DNA"/>
</dbReference>
<dbReference type="Proteomes" id="UP000254118">
    <property type="component" value="Unassembled WGS sequence"/>
</dbReference>
<evidence type="ECO:0000256" key="8">
    <source>
        <dbReference type="ARBA" id="ARBA00023002"/>
    </source>
</evidence>
<feature type="binding site" evidence="11">
    <location>
        <position position="50"/>
    </location>
    <ligand>
        <name>NADP(+)</name>
        <dbReference type="ChEBI" id="CHEBI:58349"/>
    </ligand>
</feature>
<dbReference type="PIRSF" id="PIRSF000116">
    <property type="entry name" value="IlvC_gammaproteo"/>
    <property type="match status" value="1"/>
</dbReference>
<dbReference type="InterPro" id="IPR036291">
    <property type="entry name" value="NAD(P)-bd_dom_sf"/>
</dbReference>
<evidence type="ECO:0000259" key="13">
    <source>
        <dbReference type="PROSITE" id="PS51850"/>
    </source>
</evidence>
<dbReference type="PROSITE" id="PS51851">
    <property type="entry name" value="KARI_C"/>
    <property type="match status" value="1"/>
</dbReference>
<comment type="caution">
    <text evidence="15">The sequence shown here is derived from an EMBL/GenBank/DDBJ whole genome shotgun (WGS) entry which is preliminary data.</text>
</comment>
<comment type="caution">
    <text evidence="11 12">Lacks conserved residue(s) required for the propagation of feature annotation.</text>
</comment>
<dbReference type="Pfam" id="PF01450">
    <property type="entry name" value="KARI_C"/>
    <property type="match status" value="1"/>
</dbReference>
<protein>
    <recommendedName>
        <fullName evidence="11">Ketol-acid reductoisomerase (NADP(+))</fullName>
        <shortName evidence="11">KARI</shortName>
        <ecNumber evidence="11">1.1.1.86</ecNumber>
    </recommendedName>
    <alternativeName>
        <fullName evidence="11">Acetohydroxy-acid isomeroreductase</fullName>
        <shortName evidence="11">AHIR</shortName>
    </alternativeName>
    <alternativeName>
        <fullName evidence="11">Alpha-keto-beta-hydroxylacyl reductoisomerase</fullName>
    </alternativeName>
</protein>
<comment type="similarity">
    <text evidence="3 11 12">Belongs to the ketol-acid reductoisomerase family.</text>
</comment>
<feature type="active site" evidence="11">
    <location>
        <position position="107"/>
    </location>
</feature>
<dbReference type="GO" id="GO:0000287">
    <property type="term" value="F:magnesium ion binding"/>
    <property type="evidence" value="ECO:0007669"/>
    <property type="project" value="UniProtKB-UniRule"/>
</dbReference>
<feature type="domain" description="KARI C-terminal knotted" evidence="14">
    <location>
        <begin position="182"/>
        <end position="327"/>
    </location>
</feature>
<dbReference type="EC" id="1.1.1.86" evidence="11"/>
<dbReference type="HAMAP" id="MF_00435">
    <property type="entry name" value="IlvC"/>
    <property type="match status" value="1"/>
</dbReference>
<evidence type="ECO:0000256" key="6">
    <source>
        <dbReference type="ARBA" id="ARBA00022842"/>
    </source>
</evidence>
<feature type="binding site" evidence="11 12">
    <location>
        <position position="226"/>
    </location>
    <ligand>
        <name>Mg(2+)</name>
        <dbReference type="ChEBI" id="CHEBI:18420"/>
        <label>2</label>
    </ligand>
</feature>
<gene>
    <name evidence="11 15" type="primary">ilvC</name>
    <name evidence="15" type="ORF">NCTC7915_00384</name>
</gene>
<comment type="pathway">
    <text evidence="2 11">Amino-acid biosynthesis; L-isoleucine biosynthesis; L-isoleucine from 2-oxobutanoate: step 2/4.</text>
</comment>
<feature type="domain" description="KARI N-terminal Rossmann" evidence="13">
    <location>
        <begin position="1"/>
        <end position="181"/>
    </location>
</feature>
<evidence type="ECO:0000256" key="11">
    <source>
        <dbReference type="HAMAP-Rule" id="MF_00435"/>
    </source>
</evidence>
<keyword evidence="4 11" id="KW-0028">Amino-acid biosynthesis</keyword>
<dbReference type="InterPro" id="IPR014359">
    <property type="entry name" value="KARI_prok"/>
</dbReference>
<comment type="catalytic activity">
    <reaction evidence="11">
        <text>(2R,3R)-2,3-dihydroxy-3-methylpentanoate + NADP(+) = (S)-2-ethyl-2-hydroxy-3-oxobutanoate + NADPH + H(+)</text>
        <dbReference type="Rhea" id="RHEA:13493"/>
        <dbReference type="ChEBI" id="CHEBI:15378"/>
        <dbReference type="ChEBI" id="CHEBI:49256"/>
        <dbReference type="ChEBI" id="CHEBI:49258"/>
        <dbReference type="ChEBI" id="CHEBI:57783"/>
        <dbReference type="ChEBI" id="CHEBI:58349"/>
        <dbReference type="EC" id="1.1.1.86"/>
    </reaction>
</comment>
<comment type="cofactor">
    <cofactor evidence="11">
        <name>Mg(2+)</name>
        <dbReference type="ChEBI" id="CHEBI:18420"/>
    </cofactor>
    <text evidence="11">Binds 2 magnesium ions per subunit.</text>
</comment>
<dbReference type="AlphaFoldDB" id="A0AA46GZR1"/>
<evidence type="ECO:0000256" key="2">
    <source>
        <dbReference type="ARBA" id="ARBA00004885"/>
    </source>
</evidence>
<evidence type="ECO:0000256" key="9">
    <source>
        <dbReference type="ARBA" id="ARBA00023304"/>
    </source>
</evidence>
<dbReference type="GO" id="GO:0005829">
    <property type="term" value="C:cytosol"/>
    <property type="evidence" value="ECO:0007669"/>
    <property type="project" value="TreeGrafter"/>
</dbReference>
<evidence type="ECO:0000256" key="7">
    <source>
        <dbReference type="ARBA" id="ARBA00022857"/>
    </source>
</evidence>
<evidence type="ECO:0000256" key="4">
    <source>
        <dbReference type="ARBA" id="ARBA00022605"/>
    </source>
</evidence>
<keyword evidence="6 11" id="KW-0460">Magnesium</keyword>
<keyword evidence="7 11" id="KW-0521">NADP</keyword>
<dbReference type="Gene3D" id="3.40.50.720">
    <property type="entry name" value="NAD(P)-binding Rossmann-like Domain"/>
    <property type="match status" value="1"/>
</dbReference>
<sequence>MAELLYDDADLTIIQGRKVAVIGYGEQGQAHSLNLRDSGVDVRVGLREGSASIEKAQEEGLRVVPVAQAAQEADVIVLMVPDHEQQALFMQEIAPYLQAGNALVFAHGFAIRYGYIQAPADVDVFLVSAKGAGDLVRREYEDGRGVPVLLAVEQDATGQAWELVASYAMAMGGLRASGMKTTFAEEAEAHLFAAQAVCGGGLSHLVKAGFETLVEAGYQPQVAYLECLHELKTVVDVMVEQGLAAQRRSVSETSEYGDYVSGPRVVDANTKSLMKDVLEDVRSGAFAERFIQDQQAGASELTELRAAEESHELETVGTQMRPMFPWIAARDEYSD</sequence>
<dbReference type="InterPro" id="IPR000506">
    <property type="entry name" value="KARI_C"/>
</dbReference>
<dbReference type="InterPro" id="IPR008927">
    <property type="entry name" value="6-PGluconate_DH-like_C_sf"/>
</dbReference>
<dbReference type="SUPFAM" id="SSF51735">
    <property type="entry name" value="NAD(P)-binding Rossmann-fold domains"/>
    <property type="match status" value="1"/>
</dbReference>
<dbReference type="InterPro" id="IPR013116">
    <property type="entry name" value="KARI_N"/>
</dbReference>
<proteinExistence type="inferred from homology"/>
<dbReference type="RefSeq" id="WP_115029473.1">
    <property type="nucleotide sequence ID" value="NZ_UFYA01000001.1"/>
</dbReference>
<dbReference type="GO" id="GO:0009097">
    <property type="term" value="P:isoleucine biosynthetic process"/>
    <property type="evidence" value="ECO:0007669"/>
    <property type="project" value="UniProtKB-UniRule"/>
</dbReference>
<accession>A0AA46GZR1</accession>
<evidence type="ECO:0000256" key="3">
    <source>
        <dbReference type="ARBA" id="ARBA00010318"/>
    </source>
</evidence>
<evidence type="ECO:0000259" key="14">
    <source>
        <dbReference type="PROSITE" id="PS51851"/>
    </source>
</evidence>
<dbReference type="Gene3D" id="6.10.240.10">
    <property type="match status" value="1"/>
</dbReference>
<evidence type="ECO:0000313" key="16">
    <source>
        <dbReference type="Proteomes" id="UP000254118"/>
    </source>
</evidence>
<evidence type="ECO:0000313" key="15">
    <source>
        <dbReference type="EMBL" id="STD05237.1"/>
    </source>
</evidence>
<comment type="function">
    <text evidence="11">Involved in the biosynthesis of branched-chain amino acids (BCAA). Catalyzes an alkyl-migration followed by a ketol-acid reduction of (S)-2-acetolactate (S2AL) to yield (R)-2,3-dihydroxy-isovalerate. In the isomerase reaction, S2AL is rearranged via a Mg-dependent methyl migration to produce 3-hydroxy-3-methyl-2-ketobutyrate (HMKB). In the reductase reaction, this 2-ketoacid undergoes a metal-dependent reduction by NADPH to yield (R)-2,3-dihydroxy-isovalerate.</text>
</comment>
<reference evidence="15 16" key="1">
    <citation type="submission" date="2018-06" db="EMBL/GenBank/DDBJ databases">
        <authorList>
            <consortium name="Pathogen Informatics"/>
            <person name="Doyle S."/>
        </authorList>
    </citation>
    <scope>NUCLEOTIDE SEQUENCE [LARGE SCALE GENOMIC DNA]</scope>
    <source>
        <strain evidence="15 16">NCTC7915</strain>
    </source>
</reference>
<evidence type="ECO:0000256" key="12">
    <source>
        <dbReference type="PROSITE-ProRule" id="PRU01198"/>
    </source>
</evidence>
<organism evidence="15 16">
    <name type="scientific">Dermatophilus congolensis</name>
    <dbReference type="NCBI Taxonomy" id="1863"/>
    <lineage>
        <taxon>Bacteria</taxon>
        <taxon>Bacillati</taxon>
        <taxon>Actinomycetota</taxon>
        <taxon>Actinomycetes</taxon>
        <taxon>Micrococcales</taxon>
        <taxon>Dermatophilaceae</taxon>
        <taxon>Dermatophilus</taxon>
    </lineage>
</organism>
<dbReference type="SUPFAM" id="SSF48179">
    <property type="entry name" value="6-phosphogluconate dehydrogenase C-terminal domain-like"/>
    <property type="match status" value="1"/>
</dbReference>
<dbReference type="GO" id="GO:0004455">
    <property type="term" value="F:ketol-acid reductoisomerase activity"/>
    <property type="evidence" value="ECO:0007669"/>
    <property type="project" value="UniProtKB-UniRule"/>
</dbReference>
<dbReference type="PANTHER" id="PTHR21371:SF1">
    <property type="entry name" value="KETOL-ACID REDUCTOISOMERASE, MITOCHONDRIAL"/>
    <property type="match status" value="1"/>
</dbReference>
<feature type="binding site" evidence="11 12">
    <location>
        <position position="230"/>
    </location>
    <ligand>
        <name>Mg(2+)</name>
        <dbReference type="ChEBI" id="CHEBI:18420"/>
        <label>2</label>
    </ligand>
</feature>
<evidence type="ECO:0000256" key="1">
    <source>
        <dbReference type="ARBA" id="ARBA00004864"/>
    </source>
</evidence>
<evidence type="ECO:0000256" key="5">
    <source>
        <dbReference type="ARBA" id="ARBA00022723"/>
    </source>
</evidence>
<dbReference type="InterPro" id="IPR013023">
    <property type="entry name" value="KARI"/>
</dbReference>
<keyword evidence="5 11" id="KW-0479">Metal-binding</keyword>
<dbReference type="GO" id="GO:0009099">
    <property type="term" value="P:L-valine biosynthetic process"/>
    <property type="evidence" value="ECO:0007669"/>
    <property type="project" value="UniProtKB-UniRule"/>
</dbReference>
<dbReference type="PROSITE" id="PS51850">
    <property type="entry name" value="KARI_N"/>
    <property type="match status" value="1"/>
</dbReference>
<feature type="binding site" evidence="11">
    <location>
        <position position="133"/>
    </location>
    <ligand>
        <name>NADP(+)</name>
        <dbReference type="ChEBI" id="CHEBI:58349"/>
    </ligand>
</feature>
<feature type="binding site" evidence="11">
    <location>
        <position position="47"/>
    </location>
    <ligand>
        <name>NADP(+)</name>
        <dbReference type="ChEBI" id="CHEBI:58349"/>
    </ligand>
</feature>
<dbReference type="FunFam" id="3.40.50.720:FF:000023">
    <property type="entry name" value="Ketol-acid reductoisomerase (NADP(+))"/>
    <property type="match status" value="1"/>
</dbReference>
<dbReference type="NCBIfam" id="NF004017">
    <property type="entry name" value="PRK05479.1"/>
    <property type="match status" value="1"/>
</dbReference>
<comment type="catalytic activity">
    <reaction evidence="10 11">
        <text>(2R)-2,3-dihydroxy-3-methylbutanoate + NADP(+) = (2S)-2-acetolactate + NADPH + H(+)</text>
        <dbReference type="Rhea" id="RHEA:22068"/>
        <dbReference type="ChEBI" id="CHEBI:15378"/>
        <dbReference type="ChEBI" id="CHEBI:49072"/>
        <dbReference type="ChEBI" id="CHEBI:57783"/>
        <dbReference type="ChEBI" id="CHEBI:58349"/>
        <dbReference type="ChEBI" id="CHEBI:58476"/>
        <dbReference type="EC" id="1.1.1.86"/>
    </reaction>
</comment>
<dbReference type="NCBIfam" id="TIGR00465">
    <property type="entry name" value="ilvC"/>
    <property type="match status" value="1"/>
</dbReference>
<evidence type="ECO:0000256" key="10">
    <source>
        <dbReference type="ARBA" id="ARBA00049021"/>
    </source>
</evidence>
<feature type="binding site" evidence="11 12">
    <location>
        <position position="251"/>
    </location>
    <ligand>
        <name>substrate</name>
    </ligand>
</feature>
<name>A0AA46GZR1_9MICO</name>
<keyword evidence="9 11" id="KW-0100">Branched-chain amino acid biosynthesis</keyword>